<dbReference type="InterPro" id="IPR058625">
    <property type="entry name" value="MdtA-like_BSH"/>
</dbReference>
<dbReference type="PANTHER" id="PTHR30469">
    <property type="entry name" value="MULTIDRUG RESISTANCE PROTEIN MDTA"/>
    <property type="match status" value="1"/>
</dbReference>
<keyword evidence="6" id="KW-1185">Reference proteome</keyword>
<reference evidence="5 6" key="1">
    <citation type="submission" date="2020-02" db="EMBL/GenBank/DDBJ databases">
        <title>Genome sequencing for Kineobactrum sp. M2.</title>
        <authorList>
            <person name="Park S.-J."/>
        </authorList>
    </citation>
    <scope>NUCLEOTIDE SEQUENCE [LARGE SCALE GENOMIC DNA]</scope>
    <source>
        <strain evidence="5 6">M2</strain>
    </source>
</reference>
<dbReference type="SUPFAM" id="SSF111369">
    <property type="entry name" value="HlyD-like secretion proteins"/>
    <property type="match status" value="1"/>
</dbReference>
<organism evidence="5 6">
    <name type="scientific">Kineobactrum salinum</name>
    <dbReference type="NCBI Taxonomy" id="2708301"/>
    <lineage>
        <taxon>Bacteria</taxon>
        <taxon>Pseudomonadati</taxon>
        <taxon>Pseudomonadota</taxon>
        <taxon>Gammaproteobacteria</taxon>
        <taxon>Cellvibrionales</taxon>
        <taxon>Halieaceae</taxon>
        <taxon>Kineobactrum</taxon>
    </lineage>
</organism>
<dbReference type="KEGG" id="kim:G3T16_09245"/>
<evidence type="ECO:0000313" key="5">
    <source>
        <dbReference type="EMBL" id="QIB65561.1"/>
    </source>
</evidence>
<dbReference type="RefSeq" id="WP_163494872.1">
    <property type="nucleotide sequence ID" value="NZ_CP048711.1"/>
</dbReference>
<feature type="coiled-coil region" evidence="2">
    <location>
        <begin position="123"/>
        <end position="190"/>
    </location>
</feature>
<keyword evidence="2" id="KW-0175">Coiled coil</keyword>
<dbReference type="InterPro" id="IPR006143">
    <property type="entry name" value="RND_pump_MFP"/>
</dbReference>
<comment type="similarity">
    <text evidence="1">Belongs to the membrane fusion protein (MFP) (TC 8.A.1) family.</text>
</comment>
<feature type="domain" description="Multidrug resistance protein MdtA-like barrel-sandwich hybrid" evidence="4">
    <location>
        <begin position="79"/>
        <end position="216"/>
    </location>
</feature>
<dbReference type="PANTHER" id="PTHR30469:SF12">
    <property type="entry name" value="MULTIDRUG RESISTANCE PROTEIN MDTA"/>
    <property type="match status" value="1"/>
</dbReference>
<evidence type="ECO:0000256" key="3">
    <source>
        <dbReference type="SAM" id="MobiDB-lite"/>
    </source>
</evidence>
<feature type="region of interest" description="Disordered" evidence="3">
    <location>
        <begin position="404"/>
        <end position="434"/>
    </location>
</feature>
<name>A0A6C0U0K9_9GAMM</name>
<gene>
    <name evidence="5" type="ORF">G3T16_09245</name>
</gene>
<dbReference type="NCBIfam" id="TIGR01730">
    <property type="entry name" value="RND_mfp"/>
    <property type="match status" value="1"/>
</dbReference>
<evidence type="ECO:0000256" key="2">
    <source>
        <dbReference type="SAM" id="Coils"/>
    </source>
</evidence>
<dbReference type="Gene3D" id="2.40.420.20">
    <property type="match status" value="1"/>
</dbReference>
<sequence>MQASSFKLTRQRLLPWIVLAGLLLFAALALYNPPEAGRRPPSVEPRLSVETVTIVPASYQVVIDSYGSVRPRTRNMLVSQVAGEVTWINPQFRDGGVFRAGDELLRIDSRDYEADVQIARASLLEARQLLAEEEALSQQALENWQRLGDGGEPGALVLRKPQLLAAQADLASAEAALRKAELSLERTRIKAPFDGRVLTTEADIGQVISANAQLAEIYASDYVEIRLPLANSDLAYIDLPEPRRRLTGTSEEPVRVTLHSQLAAGSSWQGFLVRTEGAIDEDSRQLHVVAQVDDPFALEVDAESGAGARRPLKIGEYVTARIAGRQLARAIVIDISAIYQGSYVYVVEEGLLQRREIEIAWQNDREAVISSGLAGDEQLVVTPLGQVTSGTRVTIVAQQRQVVQSDAASAGRGPRSTGSGHAGPPHQAELGAQP</sequence>
<evidence type="ECO:0000313" key="6">
    <source>
        <dbReference type="Proteomes" id="UP000477680"/>
    </source>
</evidence>
<dbReference type="AlphaFoldDB" id="A0A6C0U0K9"/>
<dbReference type="GO" id="GO:0015562">
    <property type="term" value="F:efflux transmembrane transporter activity"/>
    <property type="evidence" value="ECO:0007669"/>
    <property type="project" value="TreeGrafter"/>
</dbReference>
<accession>A0A6C0U0K9</accession>
<dbReference type="Gene3D" id="2.40.50.100">
    <property type="match status" value="1"/>
</dbReference>
<evidence type="ECO:0000259" key="4">
    <source>
        <dbReference type="Pfam" id="PF25917"/>
    </source>
</evidence>
<dbReference type="Pfam" id="PF25917">
    <property type="entry name" value="BSH_RND"/>
    <property type="match status" value="1"/>
</dbReference>
<dbReference type="GO" id="GO:1990281">
    <property type="term" value="C:efflux pump complex"/>
    <property type="evidence" value="ECO:0007669"/>
    <property type="project" value="TreeGrafter"/>
</dbReference>
<dbReference type="Gene3D" id="1.10.287.470">
    <property type="entry name" value="Helix hairpin bin"/>
    <property type="match status" value="1"/>
</dbReference>
<proteinExistence type="inferred from homology"/>
<dbReference type="EMBL" id="CP048711">
    <property type="protein sequence ID" value="QIB65561.1"/>
    <property type="molecule type" value="Genomic_DNA"/>
</dbReference>
<dbReference type="Gene3D" id="2.40.30.170">
    <property type="match status" value="1"/>
</dbReference>
<protein>
    <submittedName>
        <fullName evidence="5">Efflux RND transporter periplasmic adaptor subunit</fullName>
    </submittedName>
</protein>
<evidence type="ECO:0000256" key="1">
    <source>
        <dbReference type="ARBA" id="ARBA00009477"/>
    </source>
</evidence>
<dbReference type="Proteomes" id="UP000477680">
    <property type="component" value="Chromosome"/>
</dbReference>